<dbReference type="EMBL" id="AQRC01000012">
    <property type="protein sequence ID" value="KFE34204.1"/>
    <property type="molecule type" value="Genomic_DNA"/>
</dbReference>
<accession>A0A085TU07</accession>
<reference evidence="2 3" key="2">
    <citation type="journal article" date="2015" name="Antonie Van Leeuwenhoek">
        <title>Thioclava indica sp. nov., isolated from surface seawater of the Indian Ocean.</title>
        <authorList>
            <person name="Liu Y."/>
            <person name="Lai Q."/>
            <person name="Du J."/>
            <person name="Xu H."/>
            <person name="Jiang L."/>
            <person name="Shao Z."/>
        </authorList>
    </citation>
    <scope>NUCLEOTIDE SEQUENCE [LARGE SCALE GENOMIC DNA]</scope>
    <source>
        <strain evidence="2 3">13D2W-2</strain>
    </source>
</reference>
<dbReference type="OrthoDB" id="7768233at2"/>
<evidence type="ECO:0000313" key="3">
    <source>
        <dbReference type="Proteomes" id="UP000028607"/>
    </source>
</evidence>
<dbReference type="GO" id="GO:0003824">
    <property type="term" value="F:catalytic activity"/>
    <property type="evidence" value="ECO:0007669"/>
    <property type="project" value="InterPro"/>
</dbReference>
<evidence type="ECO:0000259" key="1">
    <source>
        <dbReference type="PROSITE" id="PS51747"/>
    </source>
</evidence>
<dbReference type="Proteomes" id="UP000028607">
    <property type="component" value="Unassembled WGS sequence"/>
</dbReference>
<sequence>MDTPSDFERDAMREAVAQARAAVCEPGKAGIAAAVLRDGKIVATGTNHVERDTDPTQHAEIVALGRATAALGRADLGDCVLISTLQPCEMCLAAARFAGIRRIIFAARKENVAAKYFVFPHLTLGDFQGAPPAFAIIGGVMEDDVLDLYEDGQE</sequence>
<dbReference type="PROSITE" id="PS51747">
    <property type="entry name" value="CYT_DCMP_DEAMINASES_2"/>
    <property type="match status" value="1"/>
</dbReference>
<gene>
    <name evidence="2" type="ORF">DW2_14425</name>
</gene>
<dbReference type="PANTHER" id="PTHR11079:SF179">
    <property type="entry name" value="TRNA(ADENINE(34)) DEAMINASE, CHLOROPLASTIC"/>
    <property type="match status" value="1"/>
</dbReference>
<dbReference type="STRING" id="1317124.DW2_14425"/>
<dbReference type="PATRIC" id="fig|1317124.6.peg.2901"/>
<dbReference type="InterPro" id="IPR016193">
    <property type="entry name" value="Cytidine_deaminase-like"/>
</dbReference>
<dbReference type="CDD" id="cd01285">
    <property type="entry name" value="nucleoside_deaminase"/>
    <property type="match status" value="1"/>
</dbReference>
<dbReference type="Gene3D" id="3.40.140.10">
    <property type="entry name" value="Cytidine Deaminase, domain 2"/>
    <property type="match status" value="1"/>
</dbReference>
<feature type="domain" description="CMP/dCMP-type deaminase" evidence="1">
    <location>
        <begin position="6"/>
        <end position="130"/>
    </location>
</feature>
<dbReference type="eggNOG" id="COG0590">
    <property type="taxonomic scope" value="Bacteria"/>
</dbReference>
<comment type="caution">
    <text evidence="2">The sequence shown here is derived from an EMBL/GenBank/DDBJ whole genome shotgun (WGS) entry which is preliminary data.</text>
</comment>
<proteinExistence type="predicted"/>
<dbReference type="RefSeq" id="WP_038147725.1">
    <property type="nucleotide sequence ID" value="NZ_AQRC01000012.1"/>
</dbReference>
<dbReference type="PANTHER" id="PTHR11079">
    <property type="entry name" value="CYTOSINE DEAMINASE FAMILY MEMBER"/>
    <property type="match status" value="1"/>
</dbReference>
<dbReference type="SUPFAM" id="SSF53927">
    <property type="entry name" value="Cytidine deaminase-like"/>
    <property type="match status" value="1"/>
</dbReference>
<dbReference type="Pfam" id="PF00383">
    <property type="entry name" value="dCMP_cyt_deam_1"/>
    <property type="match status" value="1"/>
</dbReference>
<keyword evidence="3" id="KW-1185">Reference proteome</keyword>
<name>A0A085TU07_9RHOB</name>
<reference evidence="3" key="1">
    <citation type="submission" date="2013-04" db="EMBL/GenBank/DDBJ databases">
        <title>Thioclava sp. 13D2W-2 Genome Sequencing.</title>
        <authorList>
            <person name="Lai Q."/>
            <person name="Li G."/>
            <person name="Shao Z."/>
        </authorList>
    </citation>
    <scope>NUCLEOTIDE SEQUENCE [LARGE SCALE GENOMIC DNA]</scope>
    <source>
        <strain evidence="3">13D2W-2</strain>
    </source>
</reference>
<evidence type="ECO:0000313" key="2">
    <source>
        <dbReference type="EMBL" id="KFE34204.1"/>
    </source>
</evidence>
<dbReference type="AlphaFoldDB" id="A0A085TU07"/>
<dbReference type="InterPro" id="IPR002125">
    <property type="entry name" value="CMP_dCMP_dom"/>
</dbReference>
<protein>
    <submittedName>
        <fullName evidence="2">CMP/dCMP deaminase zinc-binding protein</fullName>
    </submittedName>
</protein>
<organism evidence="2 3">
    <name type="scientific">Thioclava atlantica</name>
    <dbReference type="NCBI Taxonomy" id="1317124"/>
    <lineage>
        <taxon>Bacteria</taxon>
        <taxon>Pseudomonadati</taxon>
        <taxon>Pseudomonadota</taxon>
        <taxon>Alphaproteobacteria</taxon>
        <taxon>Rhodobacterales</taxon>
        <taxon>Paracoccaceae</taxon>
        <taxon>Thioclava</taxon>
    </lineage>
</organism>